<protein>
    <recommendedName>
        <fullName evidence="3">DUF4218 domain-containing protein</fullName>
    </recommendedName>
</protein>
<organism evidence="1 2">
    <name type="scientific">Macrosiphum euphorbiae</name>
    <name type="common">potato aphid</name>
    <dbReference type="NCBI Taxonomy" id="13131"/>
    <lineage>
        <taxon>Eukaryota</taxon>
        <taxon>Metazoa</taxon>
        <taxon>Ecdysozoa</taxon>
        <taxon>Arthropoda</taxon>
        <taxon>Hexapoda</taxon>
        <taxon>Insecta</taxon>
        <taxon>Pterygota</taxon>
        <taxon>Neoptera</taxon>
        <taxon>Paraneoptera</taxon>
        <taxon>Hemiptera</taxon>
        <taxon>Sternorrhyncha</taxon>
        <taxon>Aphidomorpha</taxon>
        <taxon>Aphidoidea</taxon>
        <taxon>Aphididae</taxon>
        <taxon>Macrosiphini</taxon>
        <taxon>Macrosiphum</taxon>
    </lineage>
</organism>
<proteinExistence type="predicted"/>
<reference evidence="1 2" key="1">
    <citation type="submission" date="2023-01" db="EMBL/GenBank/DDBJ databases">
        <authorList>
            <person name="Whitehead M."/>
        </authorList>
    </citation>
    <scope>NUCLEOTIDE SEQUENCE [LARGE SCALE GENOMIC DNA]</scope>
</reference>
<name>A0AAV0W775_9HEMI</name>
<comment type="caution">
    <text evidence="1">The sequence shown here is derived from an EMBL/GenBank/DDBJ whole genome shotgun (WGS) entry which is preliminary data.</text>
</comment>
<evidence type="ECO:0000313" key="2">
    <source>
        <dbReference type="Proteomes" id="UP001160148"/>
    </source>
</evidence>
<dbReference type="Proteomes" id="UP001160148">
    <property type="component" value="Unassembled WGS sequence"/>
</dbReference>
<sequence length="654" mass="75119">MKTSETAVENCCYNNFVSDNTVPDNPIPHDQTNLPQEIGLEIDTFTDTLGSNNMNYTTCNKLSVKDKLQQWVLAFNVSKNGVNSLLNILRSEGLNLPKDVRTLMHTPRSHDIISMNPGSYIHLGLKKILLTVLQFNESYLKNINEIFLSFNIDGLPLANSSKQQFWPILCSIINVPHLSKFVFTVGLYFSTDKKPDSIEEFLNLFINELLDLINNGIIVDGRIMRICMKQVVCDSPAKAFLLNVKGHNSRVGCNTCTVEGEYREHRMSFLEVNASLRTDRGFRTRNDDEYHKGNTPLERLPIDMIKAVPIDYMHAVCLGTMKRMLKFWVRGKQSVRIPNEKIYDADKELISLRQYFPSEFVRLPRSLNDIEYWKANEFRTFLLYSGPIVLKGRLRKTFYLHFLKLYCAIKILVTPVLCIAKNEVAYNLLIDFVAEFKTNYGAQFITHNIHSLIHLPFYVKTHGCLDNFSAFKYESYLGIIKKSISHSRFPLQEAVNRIQEKTNILYNNNHDDNANLDETHVLSNECDVDNVTLNKNHEFTFFQTIKLSSSNYIISTHVSKNNYIMLNTNDIAIVKNIFKCINGNIFLNVYTFKSLNFFEVPLESSMIGSVIVDIKSQSSSLIRISVNDIKFKCFFVPLTTEKAVVMTLSHNEII</sequence>
<evidence type="ECO:0008006" key="3">
    <source>
        <dbReference type="Google" id="ProtNLM"/>
    </source>
</evidence>
<dbReference type="EMBL" id="CARXXK010000001">
    <property type="protein sequence ID" value="CAI6351728.1"/>
    <property type="molecule type" value="Genomic_DNA"/>
</dbReference>
<dbReference type="PANTHER" id="PTHR33053">
    <property type="entry name" value="PROTEIN, PUTATIVE-RELATED"/>
    <property type="match status" value="1"/>
</dbReference>
<evidence type="ECO:0000313" key="1">
    <source>
        <dbReference type="EMBL" id="CAI6351728.1"/>
    </source>
</evidence>
<dbReference type="AlphaFoldDB" id="A0AAV0W775"/>
<gene>
    <name evidence="1" type="ORF">MEUPH1_LOCUS8049</name>
</gene>
<dbReference type="PANTHER" id="PTHR33053:SF24">
    <property type="entry name" value="TRANSPOSASE DOMAIN-CONTAINING PROTEIN"/>
    <property type="match status" value="1"/>
</dbReference>
<keyword evidence="2" id="KW-1185">Reference proteome</keyword>
<accession>A0AAV0W775</accession>